<dbReference type="PANTHER" id="PTHR45824:SF29">
    <property type="entry name" value="GH16843P"/>
    <property type="match status" value="1"/>
</dbReference>
<dbReference type="PANTHER" id="PTHR45824">
    <property type="entry name" value="GH16843P"/>
    <property type="match status" value="1"/>
</dbReference>
<dbReference type="Gene3D" id="3.40.525.10">
    <property type="entry name" value="CRAL-TRIO lipid binding domain"/>
    <property type="match status" value="1"/>
</dbReference>
<dbReference type="SUPFAM" id="SSF46938">
    <property type="entry name" value="CRAL/TRIO N-terminal domain"/>
    <property type="match status" value="1"/>
</dbReference>
<accession>A0A6B2LES2</accession>
<dbReference type="Pfam" id="PF00650">
    <property type="entry name" value="CRAL_TRIO"/>
    <property type="match status" value="1"/>
</dbReference>
<name>A0A6B2LES2_9EUKA</name>
<feature type="domain" description="CRAL-TRIO" evidence="1">
    <location>
        <begin position="68"/>
        <end position="231"/>
    </location>
</feature>
<dbReference type="SUPFAM" id="SSF52087">
    <property type="entry name" value="CRAL/TRIO domain"/>
    <property type="match status" value="1"/>
</dbReference>
<dbReference type="GO" id="GO:0008526">
    <property type="term" value="F:phosphatidylinositol transfer activity"/>
    <property type="evidence" value="ECO:0007669"/>
    <property type="project" value="TreeGrafter"/>
</dbReference>
<dbReference type="SMART" id="SM01100">
    <property type="entry name" value="CRAL_TRIO_N"/>
    <property type="match status" value="1"/>
</dbReference>
<dbReference type="EMBL" id="GIBP01006594">
    <property type="protein sequence ID" value="NDV35563.1"/>
    <property type="molecule type" value="Transcribed_RNA"/>
</dbReference>
<organism evidence="2">
    <name type="scientific">Arcella intermedia</name>
    <dbReference type="NCBI Taxonomy" id="1963864"/>
    <lineage>
        <taxon>Eukaryota</taxon>
        <taxon>Amoebozoa</taxon>
        <taxon>Tubulinea</taxon>
        <taxon>Elardia</taxon>
        <taxon>Arcellinida</taxon>
        <taxon>Sphaerothecina</taxon>
        <taxon>Arcellidae</taxon>
        <taxon>Arcella</taxon>
    </lineage>
</organism>
<dbReference type="CDD" id="cd00170">
    <property type="entry name" value="SEC14"/>
    <property type="match status" value="1"/>
</dbReference>
<dbReference type="PROSITE" id="PS50191">
    <property type="entry name" value="CRAL_TRIO"/>
    <property type="match status" value="1"/>
</dbReference>
<dbReference type="InterPro" id="IPR036865">
    <property type="entry name" value="CRAL-TRIO_dom_sf"/>
</dbReference>
<protein>
    <recommendedName>
        <fullName evidence="1">CRAL-TRIO domain-containing protein</fullName>
    </recommendedName>
</protein>
<dbReference type="InterPro" id="IPR001251">
    <property type="entry name" value="CRAL-TRIO_dom"/>
</dbReference>
<dbReference type="SMART" id="SM00516">
    <property type="entry name" value="SEC14"/>
    <property type="match status" value="1"/>
</dbReference>
<dbReference type="AlphaFoldDB" id="A0A6B2LES2"/>
<proteinExistence type="predicted"/>
<dbReference type="InterPro" id="IPR036273">
    <property type="entry name" value="CRAL/TRIO_N_dom_sf"/>
</dbReference>
<evidence type="ECO:0000259" key="1">
    <source>
        <dbReference type="PROSITE" id="PS50191"/>
    </source>
</evidence>
<dbReference type="Pfam" id="PF03765">
    <property type="entry name" value="CRAL_TRIO_N"/>
    <property type="match status" value="1"/>
</dbReference>
<sequence length="247" mass="29205">MNESQLNSLERLRKEIPPETDPEILEWCTDANLCRYLRARDWDHDKTLFMLKNSLQWRATYKPHKITAEEVVGELKNKGKMYRGGYDRYGRPILYMKPRYDNTGANEREQKVRYLCYLLEKCHKAALKKDKEKIVLVIDFKDNNQLSNLSNIKVSQEVLGILQDHYPETLGVAFITNAPWAFSFFISCMYPFMHPITKSKIKMVSSNKDYLQVIDPEQLEVDYGGALEFKYDFDQHWNKEDLEFPNL</sequence>
<dbReference type="InterPro" id="IPR011074">
    <property type="entry name" value="CRAL/TRIO_N_dom"/>
</dbReference>
<dbReference type="InterPro" id="IPR052578">
    <property type="entry name" value="PI_Transfer_CRAL-TRIO"/>
</dbReference>
<evidence type="ECO:0000313" key="2">
    <source>
        <dbReference type="EMBL" id="NDV35563.1"/>
    </source>
</evidence>
<reference evidence="2" key="1">
    <citation type="journal article" date="2020" name="J. Eukaryot. Microbiol.">
        <title>De novo Sequencing, Assembly and Annotation of the Transcriptome for the Free-Living Testate Amoeba Arcella intermedia.</title>
        <authorList>
            <person name="Ribeiro G.M."/>
            <person name="Porfirio-Sousa A.L."/>
            <person name="Maurer-Alcala X.X."/>
            <person name="Katz L.A."/>
            <person name="Lahr D.J.G."/>
        </authorList>
    </citation>
    <scope>NUCLEOTIDE SEQUENCE</scope>
</reference>